<dbReference type="GO" id="GO:0016787">
    <property type="term" value="F:hydrolase activity"/>
    <property type="evidence" value="ECO:0007669"/>
    <property type="project" value="UniProtKB-KW"/>
</dbReference>
<name>A0ABV2Q340_9BURK</name>
<evidence type="ECO:0000313" key="3">
    <source>
        <dbReference type="EMBL" id="MET4575022.1"/>
    </source>
</evidence>
<dbReference type="RefSeq" id="WP_354440239.1">
    <property type="nucleotide sequence ID" value="NZ_JBEPSH010000001.1"/>
</dbReference>
<accession>A0ABV2Q340</accession>
<protein>
    <submittedName>
        <fullName evidence="3">L-fuconolactonase</fullName>
        <ecNumber evidence="3">3.1.1.-</ecNumber>
    </submittedName>
</protein>
<dbReference type="InterPro" id="IPR052350">
    <property type="entry name" value="Metallo-dep_Lactonases"/>
</dbReference>
<reference evidence="3 4" key="1">
    <citation type="submission" date="2024-06" db="EMBL/GenBank/DDBJ databases">
        <title>Sorghum-associated microbial communities from plants grown in Nebraska, USA.</title>
        <authorList>
            <person name="Schachtman D."/>
        </authorList>
    </citation>
    <scope>NUCLEOTIDE SEQUENCE [LARGE SCALE GENOMIC DNA]</scope>
    <source>
        <strain evidence="3 4">2709</strain>
    </source>
</reference>
<comment type="similarity">
    <text evidence="1">Belongs to the metallo-dependent hydrolases superfamily.</text>
</comment>
<comment type="caution">
    <text evidence="3">The sequence shown here is derived from an EMBL/GenBank/DDBJ whole genome shotgun (WGS) entry which is preliminary data.</text>
</comment>
<dbReference type="Gene3D" id="3.20.20.140">
    <property type="entry name" value="Metal-dependent hydrolases"/>
    <property type="match status" value="1"/>
</dbReference>
<evidence type="ECO:0000313" key="4">
    <source>
        <dbReference type="Proteomes" id="UP001549320"/>
    </source>
</evidence>
<keyword evidence="4" id="KW-1185">Reference proteome</keyword>
<dbReference type="Proteomes" id="UP001549320">
    <property type="component" value="Unassembled WGS sequence"/>
</dbReference>
<sequence length="353" mass="38831">MAASPHAFAGNQPKSTSELLAWHKLAEPEPVLEPDLPIVDPHHHLYEDPARGSRYMLPDLLADIGQGHRITHTVYVEAYYSMWRQGGPEQMRPVGEIEFAAGLGAIGASGTYGPCQIAAAMVGHADLMLGEAVGAVLDEELIAGRGRLRGIRYQLAYDPGPIGSFIKHKSPPDRLVDPQFRRGVAQLAPRGLHLESWLFHHQLKDLAELAKAFPETTVVLNHVGGLIGVEQFRDRRAEVLAEWRAGLDALAALDNVVVKIGGLGMAVFGFGFEHGASPASSEELLPVWQPLIMDCIDRFGADRCMFESNFPVDSQSCSYRALWNTYKRATGTLSSREREQLFSGTARRIYRLS</sequence>
<evidence type="ECO:0000256" key="1">
    <source>
        <dbReference type="ARBA" id="ARBA00038310"/>
    </source>
</evidence>
<dbReference type="PANTHER" id="PTHR43569">
    <property type="entry name" value="AMIDOHYDROLASE"/>
    <property type="match status" value="1"/>
</dbReference>
<dbReference type="PANTHER" id="PTHR43569:SF1">
    <property type="entry name" value="BLL3371 PROTEIN"/>
    <property type="match status" value="1"/>
</dbReference>
<proteinExistence type="inferred from homology"/>
<feature type="domain" description="Amidohydrolase-related" evidence="2">
    <location>
        <begin position="118"/>
        <end position="352"/>
    </location>
</feature>
<dbReference type="EMBL" id="JBEPSH010000001">
    <property type="protein sequence ID" value="MET4575022.1"/>
    <property type="molecule type" value="Genomic_DNA"/>
</dbReference>
<keyword evidence="3" id="KW-0378">Hydrolase</keyword>
<dbReference type="InterPro" id="IPR032466">
    <property type="entry name" value="Metal_Hydrolase"/>
</dbReference>
<dbReference type="InterPro" id="IPR006680">
    <property type="entry name" value="Amidohydro-rel"/>
</dbReference>
<organism evidence="3 4">
    <name type="scientific">Ottowia thiooxydans</name>
    <dbReference type="NCBI Taxonomy" id="219182"/>
    <lineage>
        <taxon>Bacteria</taxon>
        <taxon>Pseudomonadati</taxon>
        <taxon>Pseudomonadota</taxon>
        <taxon>Betaproteobacteria</taxon>
        <taxon>Burkholderiales</taxon>
        <taxon>Comamonadaceae</taxon>
        <taxon>Ottowia</taxon>
    </lineage>
</organism>
<gene>
    <name evidence="3" type="ORF">ABIE13_000119</name>
</gene>
<evidence type="ECO:0000259" key="2">
    <source>
        <dbReference type="Pfam" id="PF04909"/>
    </source>
</evidence>
<dbReference type="EC" id="3.1.1.-" evidence="3"/>
<dbReference type="SUPFAM" id="SSF51556">
    <property type="entry name" value="Metallo-dependent hydrolases"/>
    <property type="match status" value="1"/>
</dbReference>
<dbReference type="Pfam" id="PF04909">
    <property type="entry name" value="Amidohydro_2"/>
    <property type="match status" value="1"/>
</dbReference>